<feature type="domain" description="Potassium channel" evidence="10">
    <location>
        <begin position="287"/>
        <end position="360"/>
    </location>
</feature>
<gene>
    <name evidence="11" type="ORF">L596_027714</name>
</gene>
<keyword evidence="5 8" id="KW-0406">Ion transport</keyword>
<evidence type="ECO:0000256" key="5">
    <source>
        <dbReference type="ARBA" id="ARBA00023065"/>
    </source>
</evidence>
<keyword evidence="12" id="KW-1185">Reference proteome</keyword>
<evidence type="ECO:0000256" key="1">
    <source>
        <dbReference type="ARBA" id="ARBA00004141"/>
    </source>
</evidence>
<dbReference type="GO" id="GO:0022841">
    <property type="term" value="F:potassium ion leak channel activity"/>
    <property type="evidence" value="ECO:0007669"/>
    <property type="project" value="TreeGrafter"/>
</dbReference>
<feature type="transmembrane region" description="Helical" evidence="9">
    <location>
        <begin position="280"/>
        <end position="303"/>
    </location>
</feature>
<dbReference type="PANTHER" id="PTHR11003">
    <property type="entry name" value="POTASSIUM CHANNEL, SUBFAMILY K"/>
    <property type="match status" value="1"/>
</dbReference>
<dbReference type="AlphaFoldDB" id="A0A4U5LWD8"/>
<evidence type="ECO:0000256" key="9">
    <source>
        <dbReference type="SAM" id="Phobius"/>
    </source>
</evidence>
<dbReference type="InterPro" id="IPR013099">
    <property type="entry name" value="K_chnl_dom"/>
</dbReference>
<evidence type="ECO:0000259" key="10">
    <source>
        <dbReference type="Pfam" id="PF07885"/>
    </source>
</evidence>
<dbReference type="SUPFAM" id="SSF81324">
    <property type="entry name" value="Voltage-gated potassium channels"/>
    <property type="match status" value="2"/>
</dbReference>
<evidence type="ECO:0000313" key="11">
    <source>
        <dbReference type="EMBL" id="TKR60472.1"/>
    </source>
</evidence>
<dbReference type="Proteomes" id="UP000298663">
    <property type="component" value="Unassembled WGS sequence"/>
</dbReference>
<feature type="transmembrane region" description="Helical" evidence="9">
    <location>
        <begin position="310"/>
        <end position="327"/>
    </location>
</feature>
<keyword evidence="7 8" id="KW-0407">Ion channel</keyword>
<dbReference type="OrthoDB" id="297496at2759"/>
<evidence type="ECO:0000256" key="2">
    <source>
        <dbReference type="ARBA" id="ARBA00022448"/>
    </source>
</evidence>
<evidence type="ECO:0000256" key="3">
    <source>
        <dbReference type="ARBA" id="ARBA00022692"/>
    </source>
</evidence>
<comment type="similarity">
    <text evidence="8">Belongs to the two pore domain potassium channel (TC 1.A.1.8) family.</text>
</comment>
<keyword evidence="4 9" id="KW-1133">Transmembrane helix</keyword>
<comment type="caution">
    <text evidence="11">The sequence shown here is derived from an EMBL/GenBank/DDBJ whole genome shotgun (WGS) entry which is preliminary data.</text>
</comment>
<keyword evidence="6 9" id="KW-0472">Membrane</keyword>
<feature type="domain" description="Potassium channel" evidence="10">
    <location>
        <begin position="174"/>
        <end position="233"/>
    </location>
</feature>
<feature type="transmembrane region" description="Helical" evidence="9">
    <location>
        <begin position="211"/>
        <end position="229"/>
    </location>
</feature>
<comment type="subcellular location">
    <subcellularLocation>
        <location evidence="1">Membrane</location>
        <topology evidence="1">Multi-pass membrane protein</topology>
    </subcellularLocation>
</comment>
<evidence type="ECO:0000256" key="6">
    <source>
        <dbReference type="ARBA" id="ARBA00023136"/>
    </source>
</evidence>
<feature type="transmembrane region" description="Helical" evidence="9">
    <location>
        <begin position="333"/>
        <end position="355"/>
    </location>
</feature>
<dbReference type="GO" id="GO:0015271">
    <property type="term" value="F:outward rectifier potassium channel activity"/>
    <property type="evidence" value="ECO:0007669"/>
    <property type="project" value="TreeGrafter"/>
</dbReference>
<sequence>MSFAADNARRLRASIHVIGSILESEKPPEATVASERLWKNALVEGARSARALAAASQRQVRTLQEEPPLCFRFVEQMYHKYGLKHVILILILLFYTFFGAFLFLIIEGPTQNRLKDTWTQNIAKNRSVFIGSELFNNSNYLVYIKGKTTKRIEAHLSESFRQYESQLEIRWSDQKMEWNYWNAILFAGTVCTTIGYGHIYPMTPLGRMLTMVYALCGIPLVLLVLQDLGKLLTVGMKYPWYQFKRLIRRLLKIFTKQSMEEMAAIEYRERNELSVFDVPLYAAVGLILVWIWLCSTIISYWGINWTFLEACYFFFISLSTIGLGDLVPNNPNLLLMMFGFILIGLSLVSMVLNLLQNKMRKTYEAGQHKESIAHGSILDATTLGILQVTLNFRSHINYSVYP</sequence>
<feature type="transmembrane region" description="Helical" evidence="9">
    <location>
        <begin position="180"/>
        <end position="199"/>
    </location>
</feature>
<keyword evidence="2 8" id="KW-0813">Transport</keyword>
<dbReference type="PRINTS" id="PR01333">
    <property type="entry name" value="2POREKCHANEL"/>
</dbReference>
<proteinExistence type="inferred from homology"/>
<dbReference type="GO" id="GO:0005886">
    <property type="term" value="C:plasma membrane"/>
    <property type="evidence" value="ECO:0007669"/>
    <property type="project" value="TreeGrafter"/>
</dbReference>
<dbReference type="Gene3D" id="1.10.287.70">
    <property type="match status" value="1"/>
</dbReference>
<organism evidence="11 12">
    <name type="scientific">Steinernema carpocapsae</name>
    <name type="common">Entomopathogenic nematode</name>
    <dbReference type="NCBI Taxonomy" id="34508"/>
    <lineage>
        <taxon>Eukaryota</taxon>
        <taxon>Metazoa</taxon>
        <taxon>Ecdysozoa</taxon>
        <taxon>Nematoda</taxon>
        <taxon>Chromadorea</taxon>
        <taxon>Rhabditida</taxon>
        <taxon>Tylenchina</taxon>
        <taxon>Panagrolaimomorpha</taxon>
        <taxon>Strongyloidoidea</taxon>
        <taxon>Steinernematidae</taxon>
        <taxon>Steinernema</taxon>
    </lineage>
</organism>
<evidence type="ECO:0000313" key="12">
    <source>
        <dbReference type="Proteomes" id="UP000298663"/>
    </source>
</evidence>
<reference evidence="11 12" key="1">
    <citation type="journal article" date="2015" name="Genome Biol.">
        <title>Comparative genomics of Steinernema reveals deeply conserved gene regulatory networks.</title>
        <authorList>
            <person name="Dillman A.R."/>
            <person name="Macchietto M."/>
            <person name="Porter C.F."/>
            <person name="Rogers A."/>
            <person name="Williams B."/>
            <person name="Antoshechkin I."/>
            <person name="Lee M.M."/>
            <person name="Goodwin Z."/>
            <person name="Lu X."/>
            <person name="Lewis E.E."/>
            <person name="Goodrich-Blair H."/>
            <person name="Stock S.P."/>
            <person name="Adams B.J."/>
            <person name="Sternberg P.W."/>
            <person name="Mortazavi A."/>
        </authorList>
    </citation>
    <scope>NUCLEOTIDE SEQUENCE [LARGE SCALE GENOMIC DNA]</scope>
    <source>
        <strain evidence="11 12">ALL</strain>
    </source>
</reference>
<keyword evidence="3 8" id="KW-0812">Transmembrane</keyword>
<evidence type="ECO:0000256" key="8">
    <source>
        <dbReference type="RuleBase" id="RU003857"/>
    </source>
</evidence>
<dbReference type="PANTHER" id="PTHR11003:SF240">
    <property type="entry name" value="POTASSIUM CHANNEL DOMAIN-CONTAINING PROTEIN"/>
    <property type="match status" value="1"/>
</dbReference>
<feature type="transmembrane region" description="Helical" evidence="9">
    <location>
        <begin position="86"/>
        <end position="106"/>
    </location>
</feature>
<accession>A0A4U5LWD8</accession>
<protein>
    <recommendedName>
        <fullName evidence="10">Potassium channel domain-containing protein</fullName>
    </recommendedName>
</protein>
<name>A0A4U5LWD8_STECR</name>
<evidence type="ECO:0000256" key="7">
    <source>
        <dbReference type="ARBA" id="ARBA00023303"/>
    </source>
</evidence>
<dbReference type="EMBL" id="AZBU02000011">
    <property type="protein sequence ID" value="TKR60472.1"/>
    <property type="molecule type" value="Genomic_DNA"/>
</dbReference>
<reference evidence="11 12" key="2">
    <citation type="journal article" date="2019" name="G3 (Bethesda)">
        <title>Hybrid Assembly of the Genome of the Entomopathogenic Nematode Steinernema carpocapsae Identifies the X-Chromosome.</title>
        <authorList>
            <person name="Serra L."/>
            <person name="Macchietto M."/>
            <person name="Macias-Munoz A."/>
            <person name="McGill C.J."/>
            <person name="Rodriguez I.M."/>
            <person name="Rodriguez B."/>
            <person name="Murad R."/>
            <person name="Mortazavi A."/>
        </authorList>
    </citation>
    <scope>NUCLEOTIDE SEQUENCE [LARGE SCALE GENOMIC DNA]</scope>
    <source>
        <strain evidence="11 12">ALL</strain>
    </source>
</reference>
<dbReference type="InterPro" id="IPR003280">
    <property type="entry name" value="2pore_dom_K_chnl"/>
</dbReference>
<evidence type="ECO:0000256" key="4">
    <source>
        <dbReference type="ARBA" id="ARBA00022989"/>
    </source>
</evidence>
<dbReference type="GO" id="GO:0030322">
    <property type="term" value="P:stabilization of membrane potential"/>
    <property type="evidence" value="ECO:0007669"/>
    <property type="project" value="TreeGrafter"/>
</dbReference>
<dbReference type="Pfam" id="PF07885">
    <property type="entry name" value="Ion_trans_2"/>
    <property type="match status" value="2"/>
</dbReference>